<dbReference type="SUPFAM" id="SSF48576">
    <property type="entry name" value="Terpenoid synthases"/>
    <property type="match status" value="1"/>
</dbReference>
<comment type="caution">
    <text evidence="1">The sequence shown here is derived from an EMBL/GenBank/DDBJ whole genome shotgun (WGS) entry which is preliminary data.</text>
</comment>
<dbReference type="Gene3D" id="1.10.600.10">
    <property type="entry name" value="Farnesyl Diphosphate Synthase"/>
    <property type="match status" value="1"/>
</dbReference>
<dbReference type="InterPro" id="IPR008949">
    <property type="entry name" value="Isoprenoid_synthase_dom_sf"/>
</dbReference>
<name>A0AAW2Y0D2_9LAMI</name>
<evidence type="ECO:0000313" key="1">
    <source>
        <dbReference type="EMBL" id="KAL0459212.1"/>
    </source>
</evidence>
<sequence>MAYRKKRLVELVEDAWKDLNTEWITETSILARDIVAEQLLNYVRVSELTYENCQDGLPNPEKDMAPWLVALIVDPILI</sequence>
<proteinExistence type="predicted"/>
<dbReference type="AlphaFoldDB" id="A0AAW2Y0D2"/>
<organism evidence="1">
    <name type="scientific">Sesamum latifolium</name>
    <dbReference type="NCBI Taxonomy" id="2727402"/>
    <lineage>
        <taxon>Eukaryota</taxon>
        <taxon>Viridiplantae</taxon>
        <taxon>Streptophyta</taxon>
        <taxon>Embryophyta</taxon>
        <taxon>Tracheophyta</taxon>
        <taxon>Spermatophyta</taxon>
        <taxon>Magnoliopsida</taxon>
        <taxon>eudicotyledons</taxon>
        <taxon>Gunneridae</taxon>
        <taxon>Pentapetalae</taxon>
        <taxon>asterids</taxon>
        <taxon>lamiids</taxon>
        <taxon>Lamiales</taxon>
        <taxon>Pedaliaceae</taxon>
        <taxon>Sesamum</taxon>
    </lineage>
</organism>
<gene>
    <name evidence="1" type="ORF">Slati_0548400</name>
</gene>
<reference evidence="1" key="1">
    <citation type="submission" date="2020-06" db="EMBL/GenBank/DDBJ databases">
        <authorList>
            <person name="Li T."/>
            <person name="Hu X."/>
            <person name="Zhang T."/>
            <person name="Song X."/>
            <person name="Zhang H."/>
            <person name="Dai N."/>
            <person name="Sheng W."/>
            <person name="Hou X."/>
            <person name="Wei L."/>
        </authorList>
    </citation>
    <scope>NUCLEOTIDE SEQUENCE</scope>
    <source>
        <strain evidence="1">KEN1</strain>
        <tissue evidence="1">Leaf</tissue>
    </source>
</reference>
<protein>
    <submittedName>
        <fullName evidence="1">Uncharacterized protein</fullName>
    </submittedName>
</protein>
<dbReference type="EMBL" id="JACGWN010000002">
    <property type="protein sequence ID" value="KAL0459212.1"/>
    <property type="molecule type" value="Genomic_DNA"/>
</dbReference>
<accession>A0AAW2Y0D2</accession>
<reference evidence="1" key="2">
    <citation type="journal article" date="2024" name="Plant">
        <title>Genomic evolution and insights into agronomic trait innovations of Sesamum species.</title>
        <authorList>
            <person name="Miao H."/>
            <person name="Wang L."/>
            <person name="Qu L."/>
            <person name="Liu H."/>
            <person name="Sun Y."/>
            <person name="Le M."/>
            <person name="Wang Q."/>
            <person name="Wei S."/>
            <person name="Zheng Y."/>
            <person name="Lin W."/>
            <person name="Duan Y."/>
            <person name="Cao H."/>
            <person name="Xiong S."/>
            <person name="Wang X."/>
            <person name="Wei L."/>
            <person name="Li C."/>
            <person name="Ma Q."/>
            <person name="Ju M."/>
            <person name="Zhao R."/>
            <person name="Li G."/>
            <person name="Mu C."/>
            <person name="Tian Q."/>
            <person name="Mei H."/>
            <person name="Zhang T."/>
            <person name="Gao T."/>
            <person name="Zhang H."/>
        </authorList>
    </citation>
    <scope>NUCLEOTIDE SEQUENCE</scope>
    <source>
        <strain evidence="1">KEN1</strain>
    </source>
</reference>